<dbReference type="GO" id="GO:0005524">
    <property type="term" value="F:ATP binding"/>
    <property type="evidence" value="ECO:0007669"/>
    <property type="project" value="UniProtKB-KW"/>
</dbReference>
<dbReference type="PANTHER" id="PTHR42927:SF1">
    <property type="entry name" value="HELICASE SUPERFAMILY 1 AND 2 DOMAIN-CONTAINING PROTEIN"/>
    <property type="match status" value="1"/>
</dbReference>
<keyword evidence="3" id="KW-1185">Reference proteome</keyword>
<dbReference type="Pfam" id="PF18766">
    <property type="entry name" value="SWI2_SNF2"/>
    <property type="match status" value="1"/>
</dbReference>
<dbReference type="GO" id="GO:0009035">
    <property type="term" value="F:type I site-specific deoxyribonuclease activity"/>
    <property type="evidence" value="ECO:0007669"/>
    <property type="project" value="UniProtKB-EC"/>
</dbReference>
<organism evidence="2 3">
    <name type="scientific">Geodia barretti</name>
    <name type="common">Barrett's horny sponge</name>
    <dbReference type="NCBI Taxonomy" id="519541"/>
    <lineage>
        <taxon>Eukaryota</taxon>
        <taxon>Metazoa</taxon>
        <taxon>Porifera</taxon>
        <taxon>Demospongiae</taxon>
        <taxon>Heteroscleromorpha</taxon>
        <taxon>Tetractinellida</taxon>
        <taxon>Astrophorina</taxon>
        <taxon>Geodiidae</taxon>
        <taxon>Geodia</taxon>
    </lineage>
</organism>
<dbReference type="GO" id="GO:0003677">
    <property type="term" value="F:DNA binding"/>
    <property type="evidence" value="ECO:0007669"/>
    <property type="project" value="UniProtKB-KW"/>
</dbReference>
<reference evidence="2" key="1">
    <citation type="submission" date="2023-03" db="EMBL/GenBank/DDBJ databases">
        <authorList>
            <person name="Steffen K."/>
            <person name="Cardenas P."/>
        </authorList>
    </citation>
    <scope>NUCLEOTIDE SEQUENCE</scope>
</reference>
<dbReference type="InterPro" id="IPR027417">
    <property type="entry name" value="P-loop_NTPase"/>
</dbReference>
<sequence length="969" mass="111432">MPRYTETDFEDHIEGYLNQSGYRSLQSTDYDKSLCLIPNETLKFIQDTQPEEYQKLERQHGEDTPQKLTLRISNQIKSRGVLDVLRKGVKDRGCSFDLTYFQPSSGMNPTHKKLYNQNRFSLIRQLHYSQRNEKSLDMTLFLNGLPLVTMELKNSLTGQTVTDAEKQYAQTEIRESRCSNSSDGGKTRFFPFNKDIENPVNPDGHKTAYLWEDILQPDNLMELINNFIHEQETTEKVYDPRIGGVKDVKHRVLVFPRYHQLDVIRKLKAAIVEAKGVGHNYLIQHTTGSGKSNSIAWLAHLLTHLYRSPTDTNRIFASIIVVTDRRVLDKQLQETIKQVAQVDGVVHPVDETSAQLRGYLESGKDIIISTIQKFSVIAEEIGKLKSKTFAVIIDEAHSSQSGESARNLRISLSQGIELGVTEDDADEVSDIDARIIEEMEQRRMQDHISYFGFSGTPKNKTLELFGRKDAEGKFIPFHVYSMHQSISEGFTLDVLQNYTTFKRYFELVKSVPEDNEYEKARTLRTLTNYVDLQHHSIEIKTRIMLEHFTARTAKTIEGKGRAMLVTPSRLHCVRYKLEFDKQMKEMGLSYGCLVAFSDTVHDTDNGQDYTENGMNALPPSTSIADSFKDPQYRILIVASKFQTGFDEPMLQTMYVDKRLDGLQCVQTLSRLNRVATGKTDTLVLDFVNEPEQVQEAFQQYYQTTTLAQETDPNRLYDLQSQLDGFDLYDEETIEEFCSIFYESSRPDELLQGILDGVVERWSALETDDKEEFRSTLQSYIRLYGYISQLITFTDVALEKLYVFGRSLNKKLPKRDHPDLQDVQESVDLDSFRVQKMHDSLQLSLEAEDSEVEGIGSDIATVREPEQDFLSNIINVLNNAHQTDFTTEDKVDIATIHQKVHENEELRQVIEGDNTETNKWYKFEQVVEDILLGFVNSKLELFTKLSQPEVKADLKRQLYQAYLEQPSSRA</sequence>
<dbReference type="Gene3D" id="3.90.1570.50">
    <property type="match status" value="1"/>
</dbReference>
<comment type="caution">
    <text evidence="2">The sequence shown here is derived from an EMBL/GenBank/DDBJ whole genome shotgun (WGS) entry which is preliminary data.</text>
</comment>
<dbReference type="PANTHER" id="PTHR42927">
    <property type="entry name" value="HELICASE SUPERFAMILY 1 AND 2 DOMAIN-CONTAINING PROTEIN"/>
    <property type="match status" value="1"/>
</dbReference>
<gene>
    <name evidence="2" type="ORF">GBAR_LOCUS24283</name>
</gene>
<evidence type="ECO:0000313" key="3">
    <source>
        <dbReference type="Proteomes" id="UP001174909"/>
    </source>
</evidence>
<dbReference type="Pfam" id="PF04313">
    <property type="entry name" value="HSDR_N"/>
    <property type="match status" value="1"/>
</dbReference>
<evidence type="ECO:0000313" key="2">
    <source>
        <dbReference type="EMBL" id="CAI8043772.1"/>
    </source>
</evidence>
<proteinExistence type="predicted"/>
<accession>A0AA35T9I8</accession>
<dbReference type="InterPro" id="IPR007409">
    <property type="entry name" value="Restrct_endonuc_type1_HsdR_N"/>
</dbReference>
<feature type="domain" description="Helicase ATP-binding" evidence="1">
    <location>
        <begin position="272"/>
        <end position="475"/>
    </location>
</feature>
<dbReference type="EMBL" id="CASHTH010003355">
    <property type="protein sequence ID" value="CAI8043772.1"/>
    <property type="molecule type" value="Genomic_DNA"/>
</dbReference>
<dbReference type="SMART" id="SM00487">
    <property type="entry name" value="DEXDc"/>
    <property type="match status" value="1"/>
</dbReference>
<dbReference type="InterPro" id="IPR014001">
    <property type="entry name" value="Helicase_ATP-bd"/>
</dbReference>
<name>A0AA35T9I8_GEOBA</name>
<evidence type="ECO:0000259" key="1">
    <source>
        <dbReference type="PROSITE" id="PS51192"/>
    </source>
</evidence>
<dbReference type="Pfam" id="PF22679">
    <property type="entry name" value="T1R_D3-like"/>
    <property type="match status" value="1"/>
</dbReference>
<dbReference type="SUPFAM" id="SSF52540">
    <property type="entry name" value="P-loop containing nucleoside triphosphate hydrolases"/>
    <property type="match status" value="2"/>
</dbReference>
<dbReference type="Gene3D" id="3.40.50.300">
    <property type="entry name" value="P-loop containing nucleotide triphosphate hydrolases"/>
    <property type="match status" value="2"/>
</dbReference>
<dbReference type="AlphaFoldDB" id="A0AA35T9I8"/>
<dbReference type="GO" id="GO:0009307">
    <property type="term" value="P:DNA restriction-modification system"/>
    <property type="evidence" value="ECO:0007669"/>
    <property type="project" value="UniProtKB-KW"/>
</dbReference>
<protein>
    <submittedName>
        <fullName evidence="2">Type I restriction enzyme HindVIIP R protein</fullName>
    </submittedName>
</protein>
<dbReference type="PROSITE" id="PS51192">
    <property type="entry name" value="HELICASE_ATP_BIND_1"/>
    <property type="match status" value="1"/>
</dbReference>
<dbReference type="InterPro" id="IPR040980">
    <property type="entry name" value="SWI2_SNF2"/>
</dbReference>
<dbReference type="Proteomes" id="UP001174909">
    <property type="component" value="Unassembled WGS sequence"/>
</dbReference>
<dbReference type="InterPro" id="IPR055180">
    <property type="entry name" value="HsdR_RecA-like_helicase_dom_2"/>
</dbReference>